<dbReference type="Proteomes" id="UP000030751">
    <property type="component" value="Unassembled WGS sequence"/>
</dbReference>
<feature type="region of interest" description="Disordered" evidence="1">
    <location>
        <begin position="1"/>
        <end position="58"/>
    </location>
</feature>
<dbReference type="HOGENOM" id="CLU_1704288_0_0_1"/>
<evidence type="ECO:0000313" key="2">
    <source>
        <dbReference type="EMBL" id="EXA47764.1"/>
    </source>
</evidence>
<name>W9PRC2_FUSOX</name>
<dbReference type="EMBL" id="JH650970">
    <property type="protein sequence ID" value="EXA47764.1"/>
    <property type="molecule type" value="Genomic_DNA"/>
</dbReference>
<accession>W9PRC2</accession>
<protein>
    <submittedName>
        <fullName evidence="2">Uncharacterized protein</fullName>
    </submittedName>
</protein>
<feature type="compositionally biased region" description="Basic and acidic residues" evidence="1">
    <location>
        <begin position="106"/>
        <end position="121"/>
    </location>
</feature>
<reference evidence="2" key="2">
    <citation type="submission" date="2012-05" db="EMBL/GenBank/DDBJ databases">
        <title>Annotation of the Genome Sequence of Fusarium oxysporum HDV247.</title>
        <authorList>
            <consortium name="The Broad Institute Genomics Platform"/>
            <person name="Ma L.-J."/>
            <person name="Corby-Kistler H."/>
            <person name="Broz K."/>
            <person name="Gale L.R."/>
            <person name="Jonkers W."/>
            <person name="O'Donnell K."/>
            <person name="Ploetz R."/>
            <person name="Steinberg C."/>
            <person name="Schwartz D.C."/>
            <person name="VanEtten H."/>
            <person name="Zhou S."/>
            <person name="Young S.K."/>
            <person name="Zeng Q."/>
            <person name="Gargeya S."/>
            <person name="Fitzgerald M."/>
            <person name="Abouelleil A."/>
            <person name="Alvarado L."/>
            <person name="Chapman S.B."/>
            <person name="Gainer-Dewar J."/>
            <person name="Goldberg J."/>
            <person name="Griggs A."/>
            <person name="Gujja S."/>
            <person name="Hansen M."/>
            <person name="Howarth C."/>
            <person name="Imamovic A."/>
            <person name="Ireland A."/>
            <person name="Larimer J."/>
            <person name="McCowan C."/>
            <person name="Murphy C."/>
            <person name="Pearson M."/>
            <person name="Poon T.W."/>
            <person name="Priest M."/>
            <person name="Roberts A."/>
            <person name="Saif S."/>
            <person name="Shea T."/>
            <person name="Sykes S."/>
            <person name="Wortman J."/>
            <person name="Nusbaum C."/>
            <person name="Birren B."/>
        </authorList>
    </citation>
    <scope>NUCLEOTIDE SEQUENCE</scope>
    <source>
        <strain evidence="2">HDV247</strain>
    </source>
</reference>
<feature type="region of interest" description="Disordered" evidence="1">
    <location>
        <begin position="88"/>
        <end position="125"/>
    </location>
</feature>
<feature type="compositionally biased region" description="Basic residues" evidence="1">
    <location>
        <begin position="7"/>
        <end position="17"/>
    </location>
</feature>
<reference evidence="2" key="1">
    <citation type="submission" date="2011-10" db="EMBL/GenBank/DDBJ databases">
        <title>The Genome Sequence of Fusarium oxysporum HDV247.</title>
        <authorList>
            <consortium name="The Broad Institute Genome Sequencing Platform"/>
            <person name="Ma L.-J."/>
            <person name="Gale L.R."/>
            <person name="Schwartz D.C."/>
            <person name="Zhou S."/>
            <person name="Corby-Kistler H."/>
            <person name="Young S.K."/>
            <person name="Zeng Q."/>
            <person name="Gargeya S."/>
            <person name="Fitzgerald M."/>
            <person name="Haas B."/>
            <person name="Abouelleil A."/>
            <person name="Alvarado L."/>
            <person name="Arachchi H.M."/>
            <person name="Berlin A."/>
            <person name="Brown A."/>
            <person name="Chapman S.B."/>
            <person name="Chen Z."/>
            <person name="Dunbar C."/>
            <person name="Freedman E."/>
            <person name="Gearin G."/>
            <person name="Goldberg J."/>
            <person name="Griggs A."/>
            <person name="Gujja S."/>
            <person name="Heiman D."/>
            <person name="Howarth C."/>
            <person name="Larson L."/>
            <person name="Lui A."/>
            <person name="MacDonald P.J.P."/>
            <person name="Montmayeur A."/>
            <person name="Murphy C."/>
            <person name="Neiman D."/>
            <person name="Pearson M."/>
            <person name="Priest M."/>
            <person name="Roberts A."/>
            <person name="Saif S."/>
            <person name="Shea T."/>
            <person name="Shenoy N."/>
            <person name="Sisk P."/>
            <person name="Stolte C."/>
            <person name="Sykes S."/>
            <person name="Wortman J."/>
            <person name="Nusbaum C."/>
            <person name="Birren B."/>
        </authorList>
    </citation>
    <scope>NUCLEOTIDE SEQUENCE [LARGE SCALE GENOMIC DNA]</scope>
    <source>
        <strain evidence="2">HDV247</strain>
    </source>
</reference>
<gene>
    <name evidence="2" type="ORF">FOVG_04770</name>
</gene>
<sequence>MDPSKATHLRRSSRKKVLTTSFHSGRPRTVPSKGGNASTHSTETIGHSQARASLGKTRTGIIAASIGDRTKEAQVWAWLRDADRPWEGFSLPNDLSKISEGFPYNTKRERGQSSQRERDQNDLGNKARLVASGCSLFSEQGEGPQPKRHCAEPL</sequence>
<organism evidence="2">
    <name type="scientific">Fusarium oxysporum f. sp. pisi HDV247</name>
    <dbReference type="NCBI Taxonomy" id="1080344"/>
    <lineage>
        <taxon>Eukaryota</taxon>
        <taxon>Fungi</taxon>
        <taxon>Dikarya</taxon>
        <taxon>Ascomycota</taxon>
        <taxon>Pezizomycotina</taxon>
        <taxon>Sordariomycetes</taxon>
        <taxon>Hypocreomycetidae</taxon>
        <taxon>Hypocreales</taxon>
        <taxon>Nectriaceae</taxon>
        <taxon>Fusarium</taxon>
        <taxon>Fusarium oxysporum species complex</taxon>
    </lineage>
</organism>
<feature type="compositionally biased region" description="Polar residues" evidence="1">
    <location>
        <begin position="35"/>
        <end position="51"/>
    </location>
</feature>
<dbReference type="AlphaFoldDB" id="W9PRC2"/>
<proteinExistence type="predicted"/>
<evidence type="ECO:0000256" key="1">
    <source>
        <dbReference type="SAM" id="MobiDB-lite"/>
    </source>
</evidence>